<dbReference type="PANTHER" id="PTHR31874">
    <property type="entry name" value="CCT MOTIF FAMILY PROTEIN, EXPRESSED"/>
    <property type="match status" value="1"/>
</dbReference>
<name>A0AAV3RSD6_LITER</name>
<dbReference type="PROSITE" id="PS50119">
    <property type="entry name" value="ZF_BBOX"/>
    <property type="match status" value="1"/>
</dbReference>
<evidence type="ECO:0000256" key="6">
    <source>
        <dbReference type="ARBA" id="ARBA00023242"/>
    </source>
</evidence>
<dbReference type="Proteomes" id="UP001454036">
    <property type="component" value="Unassembled WGS sequence"/>
</dbReference>
<evidence type="ECO:0000313" key="11">
    <source>
        <dbReference type="EMBL" id="GAA0183914.1"/>
    </source>
</evidence>
<accession>A0AAV3RSD6</accession>
<evidence type="ECO:0000259" key="9">
    <source>
        <dbReference type="PROSITE" id="PS50119"/>
    </source>
</evidence>
<dbReference type="InterPro" id="IPR052453">
    <property type="entry name" value="CONSTANS-like_ZF"/>
</dbReference>
<dbReference type="GO" id="GO:0006355">
    <property type="term" value="P:regulation of DNA-templated transcription"/>
    <property type="evidence" value="ECO:0007669"/>
    <property type="project" value="TreeGrafter"/>
</dbReference>
<dbReference type="AlphaFoldDB" id="A0AAV3RSD6"/>
<dbReference type="GO" id="GO:0005634">
    <property type="term" value="C:nucleus"/>
    <property type="evidence" value="ECO:0007669"/>
    <property type="project" value="UniProtKB-SubCell"/>
</dbReference>
<sequence>MMNTNASKTANVLGGKTVKACDSCLRKRARWFCAADDAFLCQSCDNKVHSANQLASRHERVRIGTSSSKTIDMNCDESAAPAWHHGFTRKARTPRYGKQTVHKKESYAMFNPFPLVPEIGSDETTLEENEEQLLFRVPVFDPSDAELCSVPTDMDCLQGTAGDEIIIGNELEALLYNHDGTCDLEIPELLGSEMELAGFAADVESLLGTGLDEVIDPYGDDQEGNILDIFFERSKVKMEDDNEVKNVIACHLDPALDSAQGESLNWDFDYDMGEHQEQKIAYQVTKTSSSNSGNQVGVGCKRKRLLILNHEAVITAWNNQGSPWADGVRPKFNPDDCWSDILGAYGGEHTYGTFGVKGRDGGREARVTRYREKRRTRLYSRKIRYEVRKLNAEKRPRMKGRFVKRTDIAGTSNLPPYMINSSS</sequence>
<dbReference type="InterPro" id="IPR010402">
    <property type="entry name" value="CCT_domain"/>
</dbReference>
<comment type="similarity">
    <text evidence="2">Belongs to the CONSTANS family.</text>
</comment>
<keyword evidence="4 7" id="KW-0863">Zinc-finger</keyword>
<gene>
    <name evidence="11" type="ORF">LIER_31247</name>
</gene>
<dbReference type="GO" id="GO:0008270">
    <property type="term" value="F:zinc ion binding"/>
    <property type="evidence" value="ECO:0007669"/>
    <property type="project" value="UniProtKB-KW"/>
</dbReference>
<comment type="subcellular location">
    <subcellularLocation>
        <location evidence="1 8">Nucleus</location>
    </subcellularLocation>
</comment>
<dbReference type="Pfam" id="PF00643">
    <property type="entry name" value="zf-B_box"/>
    <property type="match status" value="1"/>
</dbReference>
<proteinExistence type="inferred from homology"/>
<evidence type="ECO:0000256" key="2">
    <source>
        <dbReference type="ARBA" id="ARBA00010024"/>
    </source>
</evidence>
<keyword evidence="3" id="KW-0479">Metal-binding</keyword>
<feature type="domain" description="B box-type" evidence="9">
    <location>
        <begin position="16"/>
        <end position="63"/>
    </location>
</feature>
<dbReference type="EMBL" id="BAABME010011531">
    <property type="protein sequence ID" value="GAA0183914.1"/>
    <property type="molecule type" value="Genomic_DNA"/>
</dbReference>
<evidence type="ECO:0000256" key="4">
    <source>
        <dbReference type="ARBA" id="ARBA00022771"/>
    </source>
</evidence>
<dbReference type="PROSITE" id="PS51017">
    <property type="entry name" value="CCT"/>
    <property type="match status" value="1"/>
</dbReference>
<organism evidence="11 12">
    <name type="scientific">Lithospermum erythrorhizon</name>
    <name type="common">Purple gromwell</name>
    <name type="synonym">Lithospermum officinale var. erythrorhizon</name>
    <dbReference type="NCBI Taxonomy" id="34254"/>
    <lineage>
        <taxon>Eukaryota</taxon>
        <taxon>Viridiplantae</taxon>
        <taxon>Streptophyta</taxon>
        <taxon>Embryophyta</taxon>
        <taxon>Tracheophyta</taxon>
        <taxon>Spermatophyta</taxon>
        <taxon>Magnoliopsida</taxon>
        <taxon>eudicotyledons</taxon>
        <taxon>Gunneridae</taxon>
        <taxon>Pentapetalae</taxon>
        <taxon>asterids</taxon>
        <taxon>lamiids</taxon>
        <taxon>Boraginales</taxon>
        <taxon>Boraginaceae</taxon>
        <taxon>Boraginoideae</taxon>
        <taxon>Lithospermeae</taxon>
        <taxon>Lithospermum</taxon>
    </lineage>
</organism>
<evidence type="ECO:0000256" key="8">
    <source>
        <dbReference type="PROSITE-ProRule" id="PRU00357"/>
    </source>
</evidence>
<evidence type="ECO:0000256" key="7">
    <source>
        <dbReference type="PROSITE-ProRule" id="PRU00024"/>
    </source>
</evidence>
<keyword evidence="5" id="KW-0862">Zinc</keyword>
<evidence type="ECO:0000259" key="10">
    <source>
        <dbReference type="PROSITE" id="PS51017"/>
    </source>
</evidence>
<comment type="caution">
    <text evidence="11">The sequence shown here is derived from an EMBL/GenBank/DDBJ whole genome shotgun (WGS) entry which is preliminary data.</text>
</comment>
<dbReference type="InterPro" id="IPR000315">
    <property type="entry name" value="Znf_B-box"/>
</dbReference>
<reference evidence="11 12" key="1">
    <citation type="submission" date="2024-01" db="EMBL/GenBank/DDBJ databases">
        <title>The complete chloroplast genome sequence of Lithospermum erythrorhizon: insights into the phylogenetic relationship among Boraginaceae species and the maternal lineages of purple gromwells.</title>
        <authorList>
            <person name="Okada T."/>
            <person name="Watanabe K."/>
        </authorList>
    </citation>
    <scope>NUCLEOTIDE SEQUENCE [LARGE SCALE GENOMIC DNA]</scope>
</reference>
<dbReference type="SMART" id="SM00336">
    <property type="entry name" value="BBOX"/>
    <property type="match status" value="1"/>
</dbReference>
<keyword evidence="6 8" id="KW-0539">Nucleus</keyword>
<dbReference type="CDD" id="cd19821">
    <property type="entry name" value="Bbox1_BBX-like"/>
    <property type="match status" value="1"/>
</dbReference>
<evidence type="ECO:0000256" key="1">
    <source>
        <dbReference type="ARBA" id="ARBA00004123"/>
    </source>
</evidence>
<dbReference type="PANTHER" id="PTHR31874:SF55">
    <property type="entry name" value="ZINC FINGER PROTEIN CONSTANS-LIKE 7"/>
    <property type="match status" value="1"/>
</dbReference>
<evidence type="ECO:0000313" key="12">
    <source>
        <dbReference type="Proteomes" id="UP001454036"/>
    </source>
</evidence>
<dbReference type="Pfam" id="PF06203">
    <property type="entry name" value="CCT"/>
    <property type="match status" value="1"/>
</dbReference>
<feature type="domain" description="CCT" evidence="10">
    <location>
        <begin position="363"/>
        <end position="405"/>
    </location>
</feature>
<evidence type="ECO:0000256" key="5">
    <source>
        <dbReference type="ARBA" id="ARBA00022833"/>
    </source>
</evidence>
<evidence type="ECO:0000256" key="3">
    <source>
        <dbReference type="ARBA" id="ARBA00022723"/>
    </source>
</evidence>
<protein>
    <submittedName>
        <fullName evidence="11">Uncharacterized protein</fullName>
    </submittedName>
</protein>
<keyword evidence="12" id="KW-1185">Reference proteome</keyword>
<dbReference type="InterPro" id="IPR049808">
    <property type="entry name" value="CONSTANS-like_Bbox1"/>
</dbReference>